<reference evidence="2 3" key="1">
    <citation type="journal article" date="2019" name="Nat. Ecol. Evol.">
        <title>Megaphylogeny resolves global patterns of mushroom evolution.</title>
        <authorList>
            <person name="Varga T."/>
            <person name="Krizsan K."/>
            <person name="Foldi C."/>
            <person name="Dima B."/>
            <person name="Sanchez-Garcia M."/>
            <person name="Sanchez-Ramirez S."/>
            <person name="Szollosi G.J."/>
            <person name="Szarkandi J.G."/>
            <person name="Papp V."/>
            <person name="Albert L."/>
            <person name="Andreopoulos W."/>
            <person name="Angelini C."/>
            <person name="Antonin V."/>
            <person name="Barry K.W."/>
            <person name="Bougher N.L."/>
            <person name="Buchanan P."/>
            <person name="Buyck B."/>
            <person name="Bense V."/>
            <person name="Catcheside P."/>
            <person name="Chovatia M."/>
            <person name="Cooper J."/>
            <person name="Damon W."/>
            <person name="Desjardin D."/>
            <person name="Finy P."/>
            <person name="Geml J."/>
            <person name="Haridas S."/>
            <person name="Hughes K."/>
            <person name="Justo A."/>
            <person name="Karasinski D."/>
            <person name="Kautmanova I."/>
            <person name="Kiss B."/>
            <person name="Kocsube S."/>
            <person name="Kotiranta H."/>
            <person name="LaButti K.M."/>
            <person name="Lechner B.E."/>
            <person name="Liimatainen K."/>
            <person name="Lipzen A."/>
            <person name="Lukacs Z."/>
            <person name="Mihaltcheva S."/>
            <person name="Morgado L.N."/>
            <person name="Niskanen T."/>
            <person name="Noordeloos M.E."/>
            <person name="Ohm R.A."/>
            <person name="Ortiz-Santana B."/>
            <person name="Ovrebo C."/>
            <person name="Racz N."/>
            <person name="Riley R."/>
            <person name="Savchenko A."/>
            <person name="Shiryaev A."/>
            <person name="Soop K."/>
            <person name="Spirin V."/>
            <person name="Szebenyi C."/>
            <person name="Tomsovsky M."/>
            <person name="Tulloss R.E."/>
            <person name="Uehling J."/>
            <person name="Grigoriev I.V."/>
            <person name="Vagvolgyi C."/>
            <person name="Papp T."/>
            <person name="Martin F.M."/>
            <person name="Miettinen O."/>
            <person name="Hibbett D.S."/>
            <person name="Nagy L.G."/>
        </authorList>
    </citation>
    <scope>NUCLEOTIDE SEQUENCE [LARGE SCALE GENOMIC DNA]</scope>
    <source>
        <strain evidence="2 3">FP101781</strain>
    </source>
</reference>
<comment type="caution">
    <text evidence="2">The sequence shown here is derived from an EMBL/GenBank/DDBJ whole genome shotgun (WGS) entry which is preliminary data.</text>
</comment>
<feature type="region of interest" description="Disordered" evidence="1">
    <location>
        <begin position="132"/>
        <end position="166"/>
    </location>
</feature>
<keyword evidence="3" id="KW-1185">Reference proteome</keyword>
<feature type="compositionally biased region" description="Basic and acidic residues" evidence="1">
    <location>
        <begin position="339"/>
        <end position="356"/>
    </location>
</feature>
<feature type="compositionally biased region" description="Low complexity" evidence="1">
    <location>
        <begin position="154"/>
        <end position="164"/>
    </location>
</feature>
<gene>
    <name evidence="2" type="ORF">FA13DRAFT_1726315</name>
</gene>
<feature type="region of interest" description="Disordered" evidence="1">
    <location>
        <begin position="290"/>
        <end position="382"/>
    </location>
</feature>
<name>A0A4Y7TTG9_COPMI</name>
<dbReference type="Proteomes" id="UP000298030">
    <property type="component" value="Unassembled WGS sequence"/>
</dbReference>
<feature type="compositionally biased region" description="Polar residues" evidence="1">
    <location>
        <begin position="358"/>
        <end position="376"/>
    </location>
</feature>
<dbReference type="OrthoDB" id="5531344at2759"/>
<feature type="compositionally biased region" description="Low complexity" evidence="1">
    <location>
        <begin position="323"/>
        <end position="332"/>
    </location>
</feature>
<sequence length="457" mass="50153">MTNGPPPGAAESSNASGSSSAPSCNPYSATIAANQAQQGTYAPTTLNSNQWANGATSAATSATAQPGVAYNYSAWPAMNWAGYPTAATTSYGAGSSAPTHYNPHANYQTYYAQAAQSQAYYQPQYASTTQRAAAIPKQEESEVKIPAKRKKRSPSPAAEAEPAPTLKSYRHWDGALKDFLEESGLHETLKGFERDMLVVSADWEEEKIPKALQNLVERLSGVTEFPKPEPEQEGNMAVDEEPSIPLEERKLTYAKLADGELPRTPTSINKSISQLLAKNRAKINASNRSEFLYPMSERRRRVQEASNSTSTTSETTSPPPSDTTPTTIDPSELGSCARTDAKPINRDEQMKYDIAKNNEGSLSRTMKASGPKQSEMSAEDEERVTAVRYPALDERLQNLETHFAVRYVPSPPRTLISRLKMLEDHIIKLEKEYPPWAALHFNQPNRGVRIPTLLLLL</sequence>
<dbReference type="EMBL" id="QPFP01000004">
    <property type="protein sequence ID" value="TEB37224.1"/>
    <property type="molecule type" value="Genomic_DNA"/>
</dbReference>
<proteinExistence type="predicted"/>
<dbReference type="AlphaFoldDB" id="A0A4Y7TTG9"/>
<evidence type="ECO:0000256" key="1">
    <source>
        <dbReference type="SAM" id="MobiDB-lite"/>
    </source>
</evidence>
<feature type="compositionally biased region" description="Low complexity" evidence="1">
    <location>
        <begin position="9"/>
        <end position="27"/>
    </location>
</feature>
<protein>
    <submittedName>
        <fullName evidence="2">Uncharacterized protein</fullName>
    </submittedName>
</protein>
<evidence type="ECO:0000313" key="2">
    <source>
        <dbReference type="EMBL" id="TEB37224.1"/>
    </source>
</evidence>
<dbReference type="STRING" id="71717.A0A4Y7TTG9"/>
<feature type="region of interest" description="Disordered" evidence="1">
    <location>
        <begin position="1"/>
        <end position="27"/>
    </location>
</feature>
<accession>A0A4Y7TTG9</accession>
<evidence type="ECO:0000313" key="3">
    <source>
        <dbReference type="Proteomes" id="UP000298030"/>
    </source>
</evidence>
<organism evidence="2 3">
    <name type="scientific">Coprinellus micaceus</name>
    <name type="common">Glistening ink-cap mushroom</name>
    <name type="synonym">Coprinus micaceus</name>
    <dbReference type="NCBI Taxonomy" id="71717"/>
    <lineage>
        <taxon>Eukaryota</taxon>
        <taxon>Fungi</taxon>
        <taxon>Dikarya</taxon>
        <taxon>Basidiomycota</taxon>
        <taxon>Agaricomycotina</taxon>
        <taxon>Agaricomycetes</taxon>
        <taxon>Agaricomycetidae</taxon>
        <taxon>Agaricales</taxon>
        <taxon>Agaricineae</taxon>
        <taxon>Psathyrellaceae</taxon>
        <taxon>Coprinellus</taxon>
    </lineage>
</organism>